<dbReference type="OrthoDB" id="49603at2"/>
<proteinExistence type="predicted"/>
<keyword evidence="2" id="KW-1185">Reference proteome</keyword>
<evidence type="ECO:0000313" key="1">
    <source>
        <dbReference type="EMBL" id="AEX85302.1"/>
    </source>
</evidence>
<dbReference type="Proteomes" id="UP000007161">
    <property type="component" value="Chromosome"/>
</dbReference>
<accession>H2J7B0</accession>
<gene>
    <name evidence="1" type="ordered locus">Marpi_0886</name>
</gene>
<evidence type="ECO:0008006" key="3">
    <source>
        <dbReference type="Google" id="ProtNLM"/>
    </source>
</evidence>
<evidence type="ECO:0000313" key="2">
    <source>
        <dbReference type="Proteomes" id="UP000007161"/>
    </source>
</evidence>
<dbReference type="HOGENOM" id="CLU_1432977_0_0_0"/>
<reference evidence="1 2" key="1">
    <citation type="journal article" date="2012" name="J. Bacteriol.">
        <title>Complete Genome Sequence of the Thermophilic, Piezophilic, Heterotrophic Bacterium Marinitoga piezophila KA3.</title>
        <authorList>
            <person name="Lucas S."/>
            <person name="Han J."/>
            <person name="Lapidus A."/>
            <person name="Cheng J.F."/>
            <person name="Goodwin L.A."/>
            <person name="Pitluck S."/>
            <person name="Peters L."/>
            <person name="Mikhailova N."/>
            <person name="Teshima H."/>
            <person name="Detter J.C."/>
            <person name="Han C."/>
            <person name="Tapia R."/>
            <person name="Land M."/>
            <person name="Hauser L."/>
            <person name="Kyrpides N.C."/>
            <person name="Ivanova N."/>
            <person name="Pagani I."/>
            <person name="Vannier P."/>
            <person name="Oger P."/>
            <person name="Bartlett D.H."/>
            <person name="Noll K.M."/>
            <person name="Woyke T."/>
            <person name="Jebbar M."/>
        </authorList>
    </citation>
    <scope>NUCLEOTIDE SEQUENCE [LARGE SCALE GENOMIC DNA]</scope>
    <source>
        <strain evidence="2">DSM 14283 / JCM 11233 / KA3</strain>
    </source>
</reference>
<dbReference type="Gene3D" id="2.40.320.10">
    <property type="entry name" value="Hypothetical Protein Pfu-838710-001"/>
    <property type="match status" value="1"/>
</dbReference>
<dbReference type="InterPro" id="IPR033469">
    <property type="entry name" value="CYTH-like_dom_sf"/>
</dbReference>
<dbReference type="eggNOG" id="COG3467">
    <property type="taxonomic scope" value="Bacteria"/>
</dbReference>
<dbReference type="RefSeq" id="WP_014296374.1">
    <property type="nucleotide sequence ID" value="NC_016751.1"/>
</dbReference>
<sequence>MSIEIERKYIISNDESEELIKKAIKKIGIVQWYIRDDINEIERYRLSIIKNNKDYDYKWTYAYKANTKIAHEKIEKERVEKPQELENLIKYKMVAKIRYMINDNPEIVVDEFVDFNKIRYNIEEKFLLEIEMKEEKKYKKEDFEEVLKKFDIETIKDVTEDFKYYNNRIAVVAKNIILNEIIEKIKEKL</sequence>
<dbReference type="STRING" id="443254.Marpi_0886"/>
<protein>
    <recommendedName>
        <fullName evidence="3">CYTH domain-containing protein</fullName>
    </recommendedName>
</protein>
<dbReference type="SUPFAM" id="SSF55154">
    <property type="entry name" value="CYTH-like phosphatases"/>
    <property type="match status" value="1"/>
</dbReference>
<dbReference type="AlphaFoldDB" id="H2J7B0"/>
<dbReference type="EMBL" id="CP003257">
    <property type="protein sequence ID" value="AEX85302.1"/>
    <property type="molecule type" value="Genomic_DNA"/>
</dbReference>
<organism evidence="1 2">
    <name type="scientific">Marinitoga piezophila (strain DSM 14283 / JCM 11233 / KA3)</name>
    <dbReference type="NCBI Taxonomy" id="443254"/>
    <lineage>
        <taxon>Bacteria</taxon>
        <taxon>Thermotogati</taxon>
        <taxon>Thermotogota</taxon>
        <taxon>Thermotogae</taxon>
        <taxon>Petrotogales</taxon>
        <taxon>Petrotogaceae</taxon>
        <taxon>Marinitoga</taxon>
    </lineage>
</organism>
<dbReference type="KEGG" id="mpz:Marpi_0886"/>
<reference evidence="2" key="2">
    <citation type="submission" date="2012-01" db="EMBL/GenBank/DDBJ databases">
        <title>Complete sequence of chromosome of Marinitoga piezophila KA3.</title>
        <authorList>
            <person name="Lucas S."/>
            <person name="Han J."/>
            <person name="Lapidus A."/>
            <person name="Cheng J.-F."/>
            <person name="Goodwin L."/>
            <person name="Pitluck S."/>
            <person name="Peters L."/>
            <person name="Mikhailova N."/>
            <person name="Teshima H."/>
            <person name="Detter J.C."/>
            <person name="Han C."/>
            <person name="Tapia R."/>
            <person name="Land M."/>
            <person name="Hauser L."/>
            <person name="Kyrpides N."/>
            <person name="Ivanova N."/>
            <person name="Pagani I."/>
            <person name="Jebbar M."/>
            <person name="Vannier P."/>
            <person name="Oger P."/>
            <person name="Cario A."/>
            <person name="Bartlett D."/>
            <person name="Noll K.M."/>
            <person name="Woyke T."/>
        </authorList>
    </citation>
    <scope>NUCLEOTIDE SEQUENCE [LARGE SCALE GENOMIC DNA]</scope>
    <source>
        <strain evidence="2">DSM 14283 / JCM 11233 / KA3</strain>
    </source>
</reference>
<name>H2J7B0_MARPK</name>